<dbReference type="Proteomes" id="UP000054843">
    <property type="component" value="Unassembled WGS sequence"/>
</dbReference>
<reference evidence="1 2" key="1">
    <citation type="submission" date="2015-01" db="EMBL/GenBank/DDBJ databases">
        <title>Evolution of Trichinella species and genotypes.</title>
        <authorList>
            <person name="Korhonen P.K."/>
            <person name="Edoardo P."/>
            <person name="Giuseppe L.R."/>
            <person name="Gasser R.B."/>
        </authorList>
    </citation>
    <scope>NUCLEOTIDE SEQUENCE [LARGE SCALE GENOMIC DNA]</scope>
    <source>
        <strain evidence="1">ISS1980</strain>
    </source>
</reference>
<evidence type="ECO:0000313" key="2">
    <source>
        <dbReference type="Proteomes" id="UP000054843"/>
    </source>
</evidence>
<name>A0A0V1MPV5_9BILA</name>
<comment type="caution">
    <text evidence="1">The sequence shown here is derived from an EMBL/GenBank/DDBJ whole genome shotgun (WGS) entry which is preliminary data.</text>
</comment>
<dbReference type="AlphaFoldDB" id="A0A0V1MPV5"/>
<keyword evidence="2" id="KW-1185">Reference proteome</keyword>
<protein>
    <submittedName>
        <fullName evidence="1">Uncharacterized protein</fullName>
    </submittedName>
</protein>
<evidence type="ECO:0000313" key="1">
    <source>
        <dbReference type="EMBL" id="KRZ73830.1"/>
    </source>
</evidence>
<accession>A0A0V1MPV5</accession>
<sequence length="121" mass="12966">MANSLFAQDVDANIDVNFSSLKCAIFALNIGGIIAATANNKILTPLRLTTLYKDGTGKMAAILNVSKNTTTYGGYRTDSLEIEPPTAHYNSDPKTTPAVNIMVQSQSLTRPISPMCTITIL</sequence>
<organism evidence="1 2">
    <name type="scientific">Trichinella papuae</name>
    <dbReference type="NCBI Taxonomy" id="268474"/>
    <lineage>
        <taxon>Eukaryota</taxon>
        <taxon>Metazoa</taxon>
        <taxon>Ecdysozoa</taxon>
        <taxon>Nematoda</taxon>
        <taxon>Enoplea</taxon>
        <taxon>Dorylaimia</taxon>
        <taxon>Trichinellida</taxon>
        <taxon>Trichinellidae</taxon>
        <taxon>Trichinella</taxon>
    </lineage>
</organism>
<dbReference type="EMBL" id="JYDO01000058">
    <property type="protein sequence ID" value="KRZ73830.1"/>
    <property type="molecule type" value="Genomic_DNA"/>
</dbReference>
<proteinExistence type="predicted"/>
<gene>
    <name evidence="1" type="ORF">T10_10238</name>
</gene>